<comment type="caution">
    <text evidence="6">The sequence shown here is derived from an EMBL/GenBank/DDBJ whole genome shotgun (WGS) entry which is preliminary data.</text>
</comment>
<keyword evidence="1 4" id="KW-0812">Transmembrane</keyword>
<feature type="transmembrane region" description="Helical" evidence="4">
    <location>
        <begin position="163"/>
        <end position="182"/>
    </location>
</feature>
<protein>
    <submittedName>
        <fullName evidence="6">YbfB/YjiJ family MFS transporter</fullName>
    </submittedName>
</protein>
<feature type="transmembrane region" description="Helical" evidence="4">
    <location>
        <begin position="243"/>
        <end position="261"/>
    </location>
</feature>
<dbReference type="Gene3D" id="1.20.1250.20">
    <property type="entry name" value="MFS general substrate transporter like domains"/>
    <property type="match status" value="2"/>
</dbReference>
<reference evidence="6 7" key="1">
    <citation type="submission" date="2022-04" db="EMBL/GenBank/DDBJ databases">
        <authorList>
            <person name="Ye Y.-Q."/>
            <person name="Du Z.-J."/>
        </authorList>
    </citation>
    <scope>NUCLEOTIDE SEQUENCE [LARGE SCALE GENOMIC DNA]</scope>
    <source>
        <strain evidence="6 7">A6E488</strain>
    </source>
</reference>
<feature type="transmembrane region" description="Helical" evidence="4">
    <location>
        <begin position="133"/>
        <end position="151"/>
    </location>
</feature>
<accession>A0AAW5QVB2</accession>
<feature type="transmembrane region" description="Helical" evidence="4">
    <location>
        <begin position="293"/>
        <end position="314"/>
    </location>
</feature>
<gene>
    <name evidence="6" type="ORF">MUB46_07080</name>
</gene>
<keyword evidence="2 4" id="KW-1133">Transmembrane helix</keyword>
<evidence type="ECO:0000256" key="2">
    <source>
        <dbReference type="ARBA" id="ARBA00022989"/>
    </source>
</evidence>
<organism evidence="6 7">
    <name type="scientific">Microbaculum marinisediminis</name>
    <dbReference type="NCBI Taxonomy" id="2931392"/>
    <lineage>
        <taxon>Bacteria</taxon>
        <taxon>Pseudomonadati</taxon>
        <taxon>Pseudomonadota</taxon>
        <taxon>Alphaproteobacteria</taxon>
        <taxon>Hyphomicrobiales</taxon>
        <taxon>Tepidamorphaceae</taxon>
        <taxon>Microbaculum</taxon>
    </lineage>
</organism>
<dbReference type="Proteomes" id="UP001320898">
    <property type="component" value="Unassembled WGS sequence"/>
</dbReference>
<name>A0AAW5QVB2_9HYPH</name>
<keyword evidence="3 4" id="KW-0472">Membrane</keyword>
<sequence length="391" mass="40140">MSQATRLLLAGLLAMALVMGVGRFYYTPMLPLMQRDYGFDAAVAGFIASANFAGYLAGSIAASFIRPGPVRLWIFRISVVASVLTTAAMGLTDDVALWMALRFVSGVASALAMIVAATVVAEALHLAGEPGRLAWVFSGVGAGIALSGVLAQVAGHALSSGQMWYLAAGLCVLMVPFIFAEMRDRQLEARPHKISARTRQPRPLPFAALLVNYTCEGLGYSVFATFIVAIVKGRPGMEAFADWVWVIAGIGGVFSTLLWAAAAGRIGYASALVAAYVVQIVSVALPALSGNGFVALAAAAMFGGTLMGVTMLTLAVGRQSVDGRGIAILTAGFGLGQMVGPAVAGHFVAAGVGYSETLIGSAAVLVFGTVVLVVAMARRGIGVAQETGSAS</sequence>
<keyword evidence="7" id="KW-1185">Reference proteome</keyword>
<feature type="transmembrane region" description="Helical" evidence="4">
    <location>
        <begin position="326"/>
        <end position="352"/>
    </location>
</feature>
<dbReference type="GO" id="GO:0022857">
    <property type="term" value="F:transmembrane transporter activity"/>
    <property type="evidence" value="ECO:0007669"/>
    <property type="project" value="InterPro"/>
</dbReference>
<feature type="domain" description="Major facilitator superfamily (MFS) profile" evidence="5">
    <location>
        <begin position="8"/>
        <end position="380"/>
    </location>
</feature>
<dbReference type="InterPro" id="IPR020846">
    <property type="entry name" value="MFS_dom"/>
</dbReference>
<evidence type="ECO:0000313" key="6">
    <source>
        <dbReference type="EMBL" id="MCT8971613.1"/>
    </source>
</evidence>
<feature type="transmembrane region" description="Helical" evidence="4">
    <location>
        <begin position="46"/>
        <end position="65"/>
    </location>
</feature>
<dbReference type="RefSeq" id="WP_261615189.1">
    <property type="nucleotide sequence ID" value="NZ_JALIDZ010000003.1"/>
</dbReference>
<evidence type="ECO:0000256" key="3">
    <source>
        <dbReference type="ARBA" id="ARBA00023136"/>
    </source>
</evidence>
<evidence type="ECO:0000259" key="5">
    <source>
        <dbReference type="PROSITE" id="PS50850"/>
    </source>
</evidence>
<feature type="transmembrane region" description="Helical" evidence="4">
    <location>
        <begin position="203"/>
        <end position="231"/>
    </location>
</feature>
<dbReference type="Pfam" id="PF06779">
    <property type="entry name" value="MFS_4"/>
    <property type="match status" value="1"/>
</dbReference>
<feature type="transmembrane region" description="Helical" evidence="4">
    <location>
        <begin position="72"/>
        <end position="91"/>
    </location>
</feature>
<dbReference type="EMBL" id="JALIDZ010000003">
    <property type="protein sequence ID" value="MCT8971613.1"/>
    <property type="molecule type" value="Genomic_DNA"/>
</dbReference>
<feature type="transmembrane region" description="Helical" evidence="4">
    <location>
        <begin position="97"/>
        <end position="121"/>
    </location>
</feature>
<dbReference type="AlphaFoldDB" id="A0AAW5QVB2"/>
<feature type="transmembrane region" description="Helical" evidence="4">
    <location>
        <begin position="268"/>
        <end position="287"/>
    </location>
</feature>
<evidence type="ECO:0000256" key="4">
    <source>
        <dbReference type="SAM" id="Phobius"/>
    </source>
</evidence>
<dbReference type="SUPFAM" id="SSF103473">
    <property type="entry name" value="MFS general substrate transporter"/>
    <property type="match status" value="1"/>
</dbReference>
<dbReference type="PANTHER" id="PTHR23537:SF1">
    <property type="entry name" value="SUGAR TRANSPORTER"/>
    <property type="match status" value="1"/>
</dbReference>
<feature type="transmembrane region" description="Helical" evidence="4">
    <location>
        <begin position="358"/>
        <end position="377"/>
    </location>
</feature>
<evidence type="ECO:0000256" key="1">
    <source>
        <dbReference type="ARBA" id="ARBA00022692"/>
    </source>
</evidence>
<proteinExistence type="predicted"/>
<dbReference type="InterPro" id="IPR036259">
    <property type="entry name" value="MFS_trans_sf"/>
</dbReference>
<feature type="transmembrane region" description="Helical" evidence="4">
    <location>
        <begin position="7"/>
        <end position="26"/>
    </location>
</feature>
<dbReference type="PANTHER" id="PTHR23537">
    <property type="match status" value="1"/>
</dbReference>
<dbReference type="GO" id="GO:0005886">
    <property type="term" value="C:plasma membrane"/>
    <property type="evidence" value="ECO:0007669"/>
    <property type="project" value="TreeGrafter"/>
</dbReference>
<dbReference type="PROSITE" id="PS50850">
    <property type="entry name" value="MFS"/>
    <property type="match status" value="1"/>
</dbReference>
<dbReference type="InterPro" id="IPR010645">
    <property type="entry name" value="MFS_4"/>
</dbReference>
<evidence type="ECO:0000313" key="7">
    <source>
        <dbReference type="Proteomes" id="UP001320898"/>
    </source>
</evidence>